<dbReference type="InterPro" id="IPR011945">
    <property type="entry name" value="HAD-SF_ppase_IA/epoxid_hydro_N"/>
</dbReference>
<dbReference type="SFLD" id="SFLDS00003">
    <property type="entry name" value="Haloacid_Dehalogenase"/>
    <property type="match status" value="1"/>
</dbReference>
<dbReference type="OrthoDB" id="434771at2759"/>
<dbReference type="FunFam" id="1.10.150.240:FF:000015">
    <property type="entry name" value="Acyl-CoA dehydrogenase family member 10"/>
    <property type="match status" value="1"/>
</dbReference>
<dbReference type="NCBIfam" id="TIGR01509">
    <property type="entry name" value="HAD-SF-IA-v3"/>
    <property type="match status" value="1"/>
</dbReference>
<accession>A0A212D8I8</accession>
<dbReference type="InterPro" id="IPR006439">
    <property type="entry name" value="HAD-SF_hydro_IA"/>
</dbReference>
<dbReference type="CDD" id="cd02603">
    <property type="entry name" value="HAD_sEH-N_like"/>
    <property type="match status" value="1"/>
</dbReference>
<dbReference type="NCBIfam" id="TIGR02247">
    <property type="entry name" value="HAD-1A3-hyp"/>
    <property type="match status" value="1"/>
</dbReference>
<gene>
    <name evidence="3" type="ORF">Celaphus_00000315</name>
</gene>
<proteinExistence type="predicted"/>
<organism evidence="3 4">
    <name type="scientific">Cervus elaphus hippelaphus</name>
    <name type="common">European red deer</name>
    <dbReference type="NCBI Taxonomy" id="46360"/>
    <lineage>
        <taxon>Eukaryota</taxon>
        <taxon>Metazoa</taxon>
        <taxon>Chordata</taxon>
        <taxon>Craniata</taxon>
        <taxon>Vertebrata</taxon>
        <taxon>Euteleostomi</taxon>
        <taxon>Mammalia</taxon>
        <taxon>Eutheria</taxon>
        <taxon>Laurasiatheria</taxon>
        <taxon>Artiodactyla</taxon>
        <taxon>Ruminantia</taxon>
        <taxon>Pecora</taxon>
        <taxon>Cervidae</taxon>
        <taxon>Cervinae</taxon>
        <taxon>Cervus</taxon>
    </lineage>
</organism>
<dbReference type="PRINTS" id="PR00413">
    <property type="entry name" value="HADHALOGNASE"/>
</dbReference>
<dbReference type="InterPro" id="IPR036412">
    <property type="entry name" value="HAD-like_sf"/>
</dbReference>
<evidence type="ECO:0000313" key="4">
    <source>
        <dbReference type="Proteomes" id="UP000242450"/>
    </source>
</evidence>
<dbReference type="PANTHER" id="PTHR47829:SF3">
    <property type="entry name" value="AMINOGLYCOSIDE PHOSPHOTRANSFERASE DOMAIN-CONTAINING PROTEIN"/>
    <property type="match status" value="1"/>
</dbReference>
<feature type="domain" description="Aminoglycoside phosphotransferase" evidence="2">
    <location>
        <begin position="324"/>
        <end position="422"/>
    </location>
</feature>
<dbReference type="SFLD" id="SFLDG01129">
    <property type="entry name" value="C1.5:_HAD__Beta-PGM__Phosphata"/>
    <property type="match status" value="1"/>
</dbReference>
<dbReference type="InterPro" id="IPR023214">
    <property type="entry name" value="HAD_sf"/>
</dbReference>
<dbReference type="CDD" id="cd05154">
    <property type="entry name" value="ACAD10_11_N-like"/>
    <property type="match status" value="1"/>
</dbReference>
<dbReference type="SUPFAM" id="SSF56784">
    <property type="entry name" value="HAD-like"/>
    <property type="match status" value="1"/>
</dbReference>
<keyword evidence="1" id="KW-0007">Acetylation</keyword>
<evidence type="ECO:0000256" key="1">
    <source>
        <dbReference type="ARBA" id="ARBA00022990"/>
    </source>
</evidence>
<sequence length="504" mass="56468">MCLRRLLQSSQLQRAWRAAFLKHVQGRRLGARRWTHSGGGPYRAVIFDMGGVLLPSPGSVATEWEVQNHIPSGTIVKALISGGENGPWMKFTRAEITTEDFLQEFGRLCSEISKTSVPVDSFFSLLTSEQVTKQFPVMTEAITQIRAKGLQTAVLSNNFYLPNGKSFLPLDRKQFDVVVESCLEGVCKPDPRIYKLCLERLGRQPSESIFLDDLGPNLKAAASLGIHTIKVHDLETAVKELETLLGFPLRMAVPNTRPVRKTMEIPKDALEKYLKDLLGTQPTGPLELLQFDHGQSNPTYYVKLANHQLVLRKKPPGTLLPSAHAVEREFSPTPGARDYVARQVQTWIKQYRASETSTIPAMERLIEWLPLHLPRQQRTTVVHGDFRLDNLLFHPETAEVVAVLDWELSTLGDPLADVAYNCLAHYLPSGFPIQPGLSDCDLTELGIPTAEDYFRMYCLHMGIPPTENWNFYVAFSFFRIAAILQGVYKRSLTGNGSLREPASG</sequence>
<dbReference type="AlphaFoldDB" id="A0A212D8I8"/>
<comment type="caution">
    <text evidence="3">The sequence shown here is derived from an EMBL/GenBank/DDBJ whole genome shotgun (WGS) entry which is preliminary data.</text>
</comment>
<reference evidence="3 4" key="1">
    <citation type="journal article" date="2018" name="Mol. Genet. Genomics">
        <title>The red deer Cervus elaphus genome CerEla1.0: sequencing, annotating, genes, and chromosomes.</title>
        <authorList>
            <person name="Bana N.A."/>
            <person name="Nyiri A."/>
            <person name="Nagy J."/>
            <person name="Frank K."/>
            <person name="Nagy T."/>
            <person name="Steger V."/>
            <person name="Schiller M."/>
            <person name="Lakatos P."/>
            <person name="Sugar L."/>
            <person name="Horn P."/>
            <person name="Barta E."/>
            <person name="Orosz L."/>
        </authorList>
    </citation>
    <scope>NUCLEOTIDE SEQUENCE [LARGE SCALE GENOMIC DNA]</scope>
    <source>
        <strain evidence="3">Hungarian</strain>
    </source>
</reference>
<dbReference type="Pfam" id="PF00702">
    <property type="entry name" value="Hydrolase"/>
    <property type="match status" value="1"/>
</dbReference>
<dbReference type="Pfam" id="PF01636">
    <property type="entry name" value="APH"/>
    <property type="match status" value="1"/>
</dbReference>
<evidence type="ECO:0000259" key="2">
    <source>
        <dbReference type="Pfam" id="PF01636"/>
    </source>
</evidence>
<dbReference type="Proteomes" id="UP000242450">
    <property type="component" value="Chromosome 5"/>
</dbReference>
<dbReference type="Gene3D" id="3.90.1200.10">
    <property type="match status" value="1"/>
</dbReference>
<dbReference type="InterPro" id="IPR011009">
    <property type="entry name" value="Kinase-like_dom_sf"/>
</dbReference>
<name>A0A212D8I8_CEREH</name>
<dbReference type="InterPro" id="IPR002575">
    <property type="entry name" value="Aminoglycoside_PTrfase"/>
</dbReference>
<dbReference type="SUPFAM" id="SSF56112">
    <property type="entry name" value="Protein kinase-like (PK-like)"/>
    <property type="match status" value="1"/>
</dbReference>
<dbReference type="InterPro" id="IPR052898">
    <property type="entry name" value="ACAD10-like"/>
</dbReference>
<protein>
    <submittedName>
        <fullName evidence="3">ACAD10</fullName>
    </submittedName>
</protein>
<dbReference type="PANTHER" id="PTHR47829">
    <property type="entry name" value="HYDROLASE, PUTATIVE (AFU_ORTHOLOGUE AFUA_1G12880)-RELATED"/>
    <property type="match status" value="1"/>
</dbReference>
<dbReference type="InterPro" id="IPR023198">
    <property type="entry name" value="PGP-like_dom2"/>
</dbReference>
<dbReference type="EMBL" id="MKHE01000005">
    <property type="protein sequence ID" value="OWK14565.1"/>
    <property type="molecule type" value="Genomic_DNA"/>
</dbReference>
<dbReference type="Gene3D" id="3.40.50.1000">
    <property type="entry name" value="HAD superfamily/HAD-like"/>
    <property type="match status" value="1"/>
</dbReference>
<dbReference type="InterPro" id="IPR041726">
    <property type="entry name" value="ACAD10_11_N"/>
</dbReference>
<feature type="non-terminal residue" evidence="3">
    <location>
        <position position="504"/>
    </location>
</feature>
<dbReference type="Gene3D" id="1.10.150.240">
    <property type="entry name" value="Putative phosphatase, domain 2"/>
    <property type="match status" value="1"/>
</dbReference>
<evidence type="ECO:0000313" key="3">
    <source>
        <dbReference type="EMBL" id="OWK14565.1"/>
    </source>
</evidence>
<keyword evidence="4" id="KW-1185">Reference proteome</keyword>